<evidence type="ECO:0000256" key="4">
    <source>
        <dbReference type="ARBA" id="ARBA00022989"/>
    </source>
</evidence>
<keyword evidence="4 6" id="KW-1133">Transmembrane helix</keyword>
<dbReference type="KEGG" id="tca:662813"/>
<comment type="subcellular location">
    <subcellularLocation>
        <location evidence="1">Endomembrane system</location>
        <topology evidence="1">Multi-pass membrane protein</topology>
    </subcellularLocation>
</comment>
<feature type="transmembrane region" description="Helical" evidence="6">
    <location>
        <begin position="119"/>
        <end position="143"/>
    </location>
</feature>
<dbReference type="InterPro" id="IPR050911">
    <property type="entry name" value="DRAM/TMEM150_Autophagy_Mod"/>
</dbReference>
<dbReference type="GO" id="GO:0012505">
    <property type="term" value="C:endomembrane system"/>
    <property type="evidence" value="ECO:0007669"/>
    <property type="project" value="UniProtKB-SubCell"/>
</dbReference>
<dbReference type="Pfam" id="PF10277">
    <property type="entry name" value="Frag1"/>
    <property type="match status" value="1"/>
</dbReference>
<keyword evidence="9" id="KW-1185">Reference proteome</keyword>
<dbReference type="AlphaFoldDB" id="D6W8K3"/>
<evidence type="ECO:0000256" key="1">
    <source>
        <dbReference type="ARBA" id="ARBA00004127"/>
    </source>
</evidence>
<dbReference type="HOGENOM" id="CLU_059992_2_2_1"/>
<dbReference type="eggNOG" id="KOG4320">
    <property type="taxonomic scope" value="Eukaryota"/>
</dbReference>
<comment type="similarity">
    <text evidence="2">Belongs to the DRAM/TMEM150 family.</text>
</comment>
<dbReference type="PANTHER" id="PTHR21324:SF2">
    <property type="entry name" value="EG:22E5.9 PROTEIN"/>
    <property type="match status" value="1"/>
</dbReference>
<dbReference type="InterPro" id="IPR019402">
    <property type="entry name" value="CWH43_N"/>
</dbReference>
<evidence type="ECO:0000256" key="2">
    <source>
        <dbReference type="ARBA" id="ARBA00006565"/>
    </source>
</evidence>
<evidence type="ECO:0000313" key="8">
    <source>
        <dbReference type="EMBL" id="EEZ98295.1"/>
    </source>
</evidence>
<feature type="transmembrane region" description="Helical" evidence="6">
    <location>
        <begin position="197"/>
        <end position="223"/>
    </location>
</feature>
<feature type="domain" description="CWH43-like N-terminal" evidence="7">
    <location>
        <begin position="9"/>
        <end position="227"/>
    </location>
</feature>
<accession>D6W8K3</accession>
<keyword evidence="3 6" id="KW-0812">Transmembrane</keyword>
<evidence type="ECO:0000256" key="3">
    <source>
        <dbReference type="ARBA" id="ARBA00022692"/>
    </source>
</evidence>
<feature type="transmembrane region" description="Helical" evidence="6">
    <location>
        <begin position="95"/>
        <end position="113"/>
    </location>
</feature>
<feature type="transmembrane region" description="Helical" evidence="6">
    <location>
        <begin position="12"/>
        <end position="31"/>
    </location>
</feature>
<evidence type="ECO:0000256" key="6">
    <source>
        <dbReference type="SAM" id="Phobius"/>
    </source>
</evidence>
<dbReference type="PANTHER" id="PTHR21324">
    <property type="entry name" value="FASTING-INDUCIBLE INTEGRAL MEMBRANE PROTEIN TM6P1-RELATED"/>
    <property type="match status" value="1"/>
</dbReference>
<reference evidence="8 9" key="2">
    <citation type="journal article" date="2010" name="Nucleic Acids Res.">
        <title>BeetleBase in 2010: revisions to provide comprehensive genomic information for Tribolium castaneum.</title>
        <authorList>
            <person name="Kim H.S."/>
            <person name="Murphy T."/>
            <person name="Xia J."/>
            <person name="Caragea D."/>
            <person name="Park Y."/>
            <person name="Beeman R.W."/>
            <person name="Lorenzen M.D."/>
            <person name="Butcher S."/>
            <person name="Manak J.R."/>
            <person name="Brown S.J."/>
        </authorList>
    </citation>
    <scope>GENOME REANNOTATION</scope>
    <source>
        <strain evidence="8 9">Georgia GA2</strain>
    </source>
</reference>
<evidence type="ECO:0000313" key="9">
    <source>
        <dbReference type="Proteomes" id="UP000007266"/>
    </source>
</evidence>
<keyword evidence="5 6" id="KW-0472">Membrane</keyword>
<sequence length="239" mass="27603">MEMRFRLHYWPILTGFWFYLTFITSYLVAIYNDHVVKLFPYISDTGTVAPDSCIFGQMLNLGAAFMLITMYVRYRTLQLIPQRRYLKAFKPLNSWSNLFGSLSCLGISLVANFQEKSEITVHFIGAFMAFGVGAVYCIIHAYLTWFSYSSGFLKFLRIFLSLLVILLYVLTSVFSSLSFNKFDGKDALKWSDNHAGYGLHLVATFSEWVMAIVMGAFVATYYVEFKQVRFKEIVFTLDE</sequence>
<dbReference type="Proteomes" id="UP000007266">
    <property type="component" value="Linkage group 2"/>
</dbReference>
<dbReference type="EMBL" id="KQ971312">
    <property type="protein sequence ID" value="EEZ98295.1"/>
    <property type="molecule type" value="Genomic_DNA"/>
</dbReference>
<dbReference type="OrthoDB" id="191706at2759"/>
<dbReference type="OMA" id="ANEMIVD"/>
<evidence type="ECO:0000259" key="7">
    <source>
        <dbReference type="Pfam" id="PF10277"/>
    </source>
</evidence>
<organism evidence="8 9">
    <name type="scientific">Tribolium castaneum</name>
    <name type="common">Red flour beetle</name>
    <dbReference type="NCBI Taxonomy" id="7070"/>
    <lineage>
        <taxon>Eukaryota</taxon>
        <taxon>Metazoa</taxon>
        <taxon>Ecdysozoa</taxon>
        <taxon>Arthropoda</taxon>
        <taxon>Hexapoda</taxon>
        <taxon>Insecta</taxon>
        <taxon>Pterygota</taxon>
        <taxon>Neoptera</taxon>
        <taxon>Endopterygota</taxon>
        <taxon>Coleoptera</taxon>
        <taxon>Polyphaga</taxon>
        <taxon>Cucujiformia</taxon>
        <taxon>Tenebrionidae</taxon>
        <taxon>Tenebrionidae incertae sedis</taxon>
        <taxon>Tribolium</taxon>
    </lineage>
</organism>
<name>D6W8K3_TRICA</name>
<protein>
    <submittedName>
        <fullName evidence="8">DNA damage-regulated autophagy modulator protein 2-like Protein</fullName>
    </submittedName>
</protein>
<dbReference type="PhylomeDB" id="D6W8K3"/>
<feature type="transmembrane region" description="Helical" evidence="6">
    <location>
        <begin position="155"/>
        <end position="177"/>
    </location>
</feature>
<reference evidence="8 9" key="1">
    <citation type="journal article" date="2008" name="Nature">
        <title>The genome of the model beetle and pest Tribolium castaneum.</title>
        <authorList>
            <consortium name="Tribolium Genome Sequencing Consortium"/>
            <person name="Richards S."/>
            <person name="Gibbs R.A."/>
            <person name="Weinstock G.M."/>
            <person name="Brown S.J."/>
            <person name="Denell R."/>
            <person name="Beeman R.W."/>
            <person name="Gibbs R."/>
            <person name="Beeman R.W."/>
            <person name="Brown S.J."/>
            <person name="Bucher G."/>
            <person name="Friedrich M."/>
            <person name="Grimmelikhuijzen C.J."/>
            <person name="Klingler M."/>
            <person name="Lorenzen M."/>
            <person name="Richards S."/>
            <person name="Roth S."/>
            <person name="Schroder R."/>
            <person name="Tautz D."/>
            <person name="Zdobnov E.M."/>
            <person name="Muzny D."/>
            <person name="Gibbs R.A."/>
            <person name="Weinstock G.M."/>
            <person name="Attaway T."/>
            <person name="Bell S."/>
            <person name="Buhay C.J."/>
            <person name="Chandrabose M.N."/>
            <person name="Chavez D."/>
            <person name="Clerk-Blankenburg K.P."/>
            <person name="Cree A."/>
            <person name="Dao M."/>
            <person name="Davis C."/>
            <person name="Chacko J."/>
            <person name="Dinh H."/>
            <person name="Dugan-Rocha S."/>
            <person name="Fowler G."/>
            <person name="Garner T.T."/>
            <person name="Garnes J."/>
            <person name="Gnirke A."/>
            <person name="Hawes A."/>
            <person name="Hernandez J."/>
            <person name="Hines S."/>
            <person name="Holder M."/>
            <person name="Hume J."/>
            <person name="Jhangiani S.N."/>
            <person name="Joshi V."/>
            <person name="Khan Z.M."/>
            <person name="Jackson L."/>
            <person name="Kovar C."/>
            <person name="Kowis A."/>
            <person name="Lee S."/>
            <person name="Lewis L.R."/>
            <person name="Margolis J."/>
            <person name="Morgan M."/>
            <person name="Nazareth L.V."/>
            <person name="Nguyen N."/>
            <person name="Okwuonu G."/>
            <person name="Parker D."/>
            <person name="Richards S."/>
            <person name="Ruiz S.J."/>
            <person name="Santibanez J."/>
            <person name="Savard J."/>
            <person name="Scherer S.E."/>
            <person name="Schneider B."/>
            <person name="Sodergren E."/>
            <person name="Tautz D."/>
            <person name="Vattahil S."/>
            <person name="Villasana D."/>
            <person name="White C.S."/>
            <person name="Wright R."/>
            <person name="Park Y."/>
            <person name="Beeman R.W."/>
            <person name="Lord J."/>
            <person name="Oppert B."/>
            <person name="Lorenzen M."/>
            <person name="Brown S."/>
            <person name="Wang L."/>
            <person name="Savard J."/>
            <person name="Tautz D."/>
            <person name="Richards S."/>
            <person name="Weinstock G."/>
            <person name="Gibbs R.A."/>
            <person name="Liu Y."/>
            <person name="Worley K."/>
            <person name="Weinstock G."/>
            <person name="Elsik C.G."/>
            <person name="Reese J.T."/>
            <person name="Elhaik E."/>
            <person name="Landan G."/>
            <person name="Graur D."/>
            <person name="Arensburger P."/>
            <person name="Atkinson P."/>
            <person name="Beeman R.W."/>
            <person name="Beidler J."/>
            <person name="Brown S.J."/>
            <person name="Demuth J.P."/>
            <person name="Drury D.W."/>
            <person name="Du Y.Z."/>
            <person name="Fujiwara H."/>
            <person name="Lorenzen M."/>
            <person name="Maselli V."/>
            <person name="Osanai M."/>
            <person name="Park Y."/>
            <person name="Robertson H.M."/>
            <person name="Tu Z."/>
            <person name="Wang J.J."/>
            <person name="Wang S."/>
            <person name="Richards S."/>
            <person name="Song H."/>
            <person name="Zhang L."/>
            <person name="Sodergren E."/>
            <person name="Werner D."/>
            <person name="Stanke M."/>
            <person name="Morgenstern B."/>
            <person name="Solovyev V."/>
            <person name="Kosarev P."/>
            <person name="Brown G."/>
            <person name="Chen H.C."/>
            <person name="Ermolaeva O."/>
            <person name="Hlavina W."/>
            <person name="Kapustin Y."/>
            <person name="Kiryutin B."/>
            <person name="Kitts P."/>
            <person name="Maglott D."/>
            <person name="Pruitt K."/>
            <person name="Sapojnikov V."/>
            <person name="Souvorov A."/>
            <person name="Mackey A.J."/>
            <person name="Waterhouse R.M."/>
            <person name="Wyder S."/>
            <person name="Zdobnov E.M."/>
            <person name="Zdobnov E.M."/>
            <person name="Wyder S."/>
            <person name="Kriventseva E.V."/>
            <person name="Kadowaki T."/>
            <person name="Bork P."/>
            <person name="Aranda M."/>
            <person name="Bao R."/>
            <person name="Beermann A."/>
            <person name="Berns N."/>
            <person name="Bolognesi R."/>
            <person name="Bonneton F."/>
            <person name="Bopp D."/>
            <person name="Brown S.J."/>
            <person name="Bucher G."/>
            <person name="Butts T."/>
            <person name="Chaumot A."/>
            <person name="Denell R.E."/>
            <person name="Ferrier D.E."/>
            <person name="Friedrich M."/>
            <person name="Gordon C.M."/>
            <person name="Jindra M."/>
            <person name="Klingler M."/>
            <person name="Lan Q."/>
            <person name="Lattorff H.M."/>
            <person name="Laudet V."/>
            <person name="von Levetsow C."/>
            <person name="Liu Z."/>
            <person name="Lutz R."/>
            <person name="Lynch J.A."/>
            <person name="da Fonseca R.N."/>
            <person name="Posnien N."/>
            <person name="Reuter R."/>
            <person name="Roth S."/>
            <person name="Savard J."/>
            <person name="Schinko J.B."/>
            <person name="Schmitt C."/>
            <person name="Schoppmeier M."/>
            <person name="Schroder R."/>
            <person name="Shippy T.D."/>
            <person name="Simonnet F."/>
            <person name="Marques-Souza H."/>
            <person name="Tautz D."/>
            <person name="Tomoyasu Y."/>
            <person name="Trauner J."/>
            <person name="Van der Zee M."/>
            <person name="Vervoort M."/>
            <person name="Wittkopp N."/>
            <person name="Wimmer E.A."/>
            <person name="Yang X."/>
            <person name="Jones A.K."/>
            <person name="Sattelle D.B."/>
            <person name="Ebert P.R."/>
            <person name="Nelson D."/>
            <person name="Scott J.G."/>
            <person name="Beeman R.W."/>
            <person name="Muthukrishnan S."/>
            <person name="Kramer K.J."/>
            <person name="Arakane Y."/>
            <person name="Beeman R.W."/>
            <person name="Zhu Q."/>
            <person name="Hogenkamp D."/>
            <person name="Dixit R."/>
            <person name="Oppert B."/>
            <person name="Jiang H."/>
            <person name="Zou Z."/>
            <person name="Marshall J."/>
            <person name="Elpidina E."/>
            <person name="Vinokurov K."/>
            <person name="Oppert C."/>
            <person name="Zou Z."/>
            <person name="Evans J."/>
            <person name="Lu Z."/>
            <person name="Zhao P."/>
            <person name="Sumathipala N."/>
            <person name="Altincicek B."/>
            <person name="Vilcinskas A."/>
            <person name="Williams M."/>
            <person name="Hultmark D."/>
            <person name="Hetru C."/>
            <person name="Jiang H."/>
            <person name="Grimmelikhuijzen C.J."/>
            <person name="Hauser F."/>
            <person name="Cazzamali G."/>
            <person name="Williamson M."/>
            <person name="Park Y."/>
            <person name="Li B."/>
            <person name="Tanaka Y."/>
            <person name="Predel R."/>
            <person name="Neupert S."/>
            <person name="Schachtner J."/>
            <person name="Verleyen P."/>
            <person name="Raible F."/>
            <person name="Bork P."/>
            <person name="Friedrich M."/>
            <person name="Walden K.K."/>
            <person name="Robertson H.M."/>
            <person name="Angeli S."/>
            <person name="Foret S."/>
            <person name="Bucher G."/>
            <person name="Schuetz S."/>
            <person name="Maleszka R."/>
            <person name="Wimmer E.A."/>
            <person name="Beeman R.W."/>
            <person name="Lorenzen M."/>
            <person name="Tomoyasu Y."/>
            <person name="Miller S.C."/>
            <person name="Grossmann D."/>
            <person name="Bucher G."/>
        </authorList>
    </citation>
    <scope>NUCLEOTIDE SEQUENCE [LARGE SCALE GENOMIC DNA]</scope>
    <source>
        <strain evidence="8 9">Georgia GA2</strain>
    </source>
</reference>
<proteinExistence type="inferred from homology"/>
<gene>
    <name evidence="8" type="primary">AUGUSTUS-3.0.2_00745</name>
    <name evidence="8" type="ORF">TcasGA2_TC000745</name>
</gene>
<feature type="transmembrane region" description="Helical" evidence="6">
    <location>
        <begin position="54"/>
        <end position="74"/>
    </location>
</feature>
<evidence type="ECO:0000256" key="5">
    <source>
        <dbReference type="ARBA" id="ARBA00023136"/>
    </source>
</evidence>